<reference evidence="7 8" key="1">
    <citation type="submission" date="2017-07" db="EMBL/GenBank/DDBJ databases">
        <title>In vitro design and evaluation of phage cocktails against multidrug-resistant Aeromonas salmonicida.</title>
        <authorList>
            <person name="Chen L."/>
            <person name="Yuan S."/>
            <person name="Ma Y."/>
        </authorList>
    </citation>
    <scope>NUCLEOTIDE SEQUENCE [LARGE SCALE GENOMIC DNA]</scope>
</reference>
<evidence type="ECO:0000259" key="6">
    <source>
        <dbReference type="Pfam" id="PF05154"/>
    </source>
</evidence>
<dbReference type="Pfam" id="PF05154">
    <property type="entry name" value="TM2"/>
    <property type="match status" value="1"/>
</dbReference>
<dbReference type="PANTHER" id="PTHR21016">
    <property type="entry name" value="BETA-AMYLOID BINDING PROTEIN-RELATED"/>
    <property type="match status" value="1"/>
</dbReference>
<evidence type="ECO:0000256" key="4">
    <source>
        <dbReference type="ARBA" id="ARBA00023136"/>
    </source>
</evidence>
<comment type="subcellular location">
    <subcellularLocation>
        <location evidence="1">Membrane</location>
        <topology evidence="1">Multi-pass membrane protein</topology>
    </subcellularLocation>
</comment>
<dbReference type="GO" id="GO:0016020">
    <property type="term" value="C:membrane"/>
    <property type="evidence" value="ECO:0007669"/>
    <property type="project" value="UniProtKB-SubCell"/>
</dbReference>
<keyword evidence="8" id="KW-1185">Reference proteome</keyword>
<proteinExistence type="predicted"/>
<dbReference type="Proteomes" id="UP000221110">
    <property type="component" value="Segment"/>
</dbReference>
<evidence type="ECO:0000256" key="3">
    <source>
        <dbReference type="ARBA" id="ARBA00022989"/>
    </source>
</evidence>
<evidence type="ECO:0000313" key="7">
    <source>
        <dbReference type="EMBL" id="ASU00721.1"/>
    </source>
</evidence>
<dbReference type="GeneID" id="40089542"/>
<dbReference type="EMBL" id="MF479730">
    <property type="protein sequence ID" value="ASU00721.1"/>
    <property type="molecule type" value="Genomic_DNA"/>
</dbReference>
<keyword evidence="4 5" id="KW-0472">Membrane</keyword>
<evidence type="ECO:0000313" key="8">
    <source>
        <dbReference type="Proteomes" id="UP000221110"/>
    </source>
</evidence>
<evidence type="ECO:0000256" key="2">
    <source>
        <dbReference type="ARBA" id="ARBA00022692"/>
    </source>
</evidence>
<protein>
    <recommendedName>
        <fullName evidence="6">TM2 domain-containing protein</fullName>
    </recommendedName>
</protein>
<dbReference type="RefSeq" id="YP_009613172.1">
    <property type="nucleotide sequence ID" value="NC_042019.1"/>
</dbReference>
<sequence length="77" mass="9198">MKSTALAYVLWFFLGVFGIHRFYTRNYVTGVIWFFTCGLFGLGWFVDFFITAGLVRRANIEWRQNQIEINTMIRRGY</sequence>
<evidence type="ECO:0000256" key="1">
    <source>
        <dbReference type="ARBA" id="ARBA00004141"/>
    </source>
</evidence>
<dbReference type="InterPro" id="IPR050932">
    <property type="entry name" value="TM2D1-3-like"/>
</dbReference>
<feature type="domain" description="TM2" evidence="6">
    <location>
        <begin position="2"/>
        <end position="49"/>
    </location>
</feature>
<dbReference type="InterPro" id="IPR007829">
    <property type="entry name" value="TM2"/>
</dbReference>
<dbReference type="PANTHER" id="PTHR21016:SF25">
    <property type="entry name" value="TM2 DOMAIN-CONTAINING PROTEIN DDB_G0277895-RELATED"/>
    <property type="match status" value="1"/>
</dbReference>
<evidence type="ECO:0000256" key="5">
    <source>
        <dbReference type="SAM" id="Phobius"/>
    </source>
</evidence>
<feature type="transmembrane region" description="Helical" evidence="5">
    <location>
        <begin position="28"/>
        <end position="55"/>
    </location>
</feature>
<keyword evidence="2 5" id="KW-0812">Transmembrane</keyword>
<organism evidence="7 8">
    <name type="scientific">Aeromonas phage AS-gz</name>
    <dbReference type="NCBI Taxonomy" id="2026082"/>
    <lineage>
        <taxon>Viruses</taxon>
        <taxon>Duplodnaviria</taxon>
        <taxon>Heunggongvirae</taxon>
        <taxon>Uroviricota</taxon>
        <taxon>Caudoviricetes</taxon>
        <taxon>Pantevenvirales</taxon>
        <taxon>Straboviridae</taxon>
        <taxon>Tulanevirus</taxon>
        <taxon>Tulanevirus asgz</taxon>
    </lineage>
</organism>
<dbReference type="KEGG" id="vg:40089542"/>
<accession>A0A223LG35</accession>
<name>A0A223LG35_9CAUD</name>
<keyword evidence="3 5" id="KW-1133">Transmembrane helix</keyword>